<dbReference type="SUPFAM" id="SSF46689">
    <property type="entry name" value="Homeodomain-like"/>
    <property type="match status" value="2"/>
</dbReference>
<dbReference type="Proteomes" id="UP000182517">
    <property type="component" value="Chromosome"/>
</dbReference>
<evidence type="ECO:0000313" key="6">
    <source>
        <dbReference type="Proteomes" id="UP000182517"/>
    </source>
</evidence>
<keyword evidence="3" id="KW-0804">Transcription</keyword>
<dbReference type="Gene3D" id="1.10.10.60">
    <property type="entry name" value="Homeodomain-like"/>
    <property type="match status" value="1"/>
</dbReference>
<evidence type="ECO:0000256" key="3">
    <source>
        <dbReference type="ARBA" id="ARBA00023163"/>
    </source>
</evidence>
<proteinExistence type="predicted"/>
<keyword evidence="1" id="KW-0805">Transcription regulation</keyword>
<dbReference type="InterPro" id="IPR029062">
    <property type="entry name" value="Class_I_gatase-like"/>
</dbReference>
<dbReference type="RefSeq" id="WP_072284685.1">
    <property type="nucleotide sequence ID" value="NZ_CP015519.1"/>
</dbReference>
<keyword evidence="2" id="KW-0238">DNA-binding</keyword>
<dbReference type="Pfam" id="PF01965">
    <property type="entry name" value="DJ-1_PfpI"/>
    <property type="match status" value="1"/>
</dbReference>
<dbReference type="SUPFAM" id="SSF52317">
    <property type="entry name" value="Class I glutamine amidotransferase-like"/>
    <property type="match status" value="1"/>
</dbReference>
<dbReference type="InterPro" id="IPR002818">
    <property type="entry name" value="DJ-1/PfpI"/>
</dbReference>
<dbReference type="Pfam" id="PF12833">
    <property type="entry name" value="HTH_18"/>
    <property type="match status" value="1"/>
</dbReference>
<dbReference type="GO" id="GO:0043565">
    <property type="term" value="F:sequence-specific DNA binding"/>
    <property type="evidence" value="ECO:0007669"/>
    <property type="project" value="InterPro"/>
</dbReference>
<organism evidence="5 6">
    <name type="scientific">Syntrophotalea acetylenivorans</name>
    <dbReference type="NCBI Taxonomy" id="1842532"/>
    <lineage>
        <taxon>Bacteria</taxon>
        <taxon>Pseudomonadati</taxon>
        <taxon>Thermodesulfobacteriota</taxon>
        <taxon>Desulfuromonadia</taxon>
        <taxon>Desulfuromonadales</taxon>
        <taxon>Syntrophotaleaceae</taxon>
        <taxon>Syntrophotalea</taxon>
    </lineage>
</organism>
<feature type="domain" description="HTH araC/xylS-type" evidence="4">
    <location>
        <begin position="221"/>
        <end position="319"/>
    </location>
</feature>
<name>A0A1L3GS18_9BACT</name>
<dbReference type="PANTHER" id="PTHR43130:SF11">
    <property type="entry name" value="TRANSCRIPTIONAL REGULATORY PROTEIN"/>
    <property type="match status" value="1"/>
</dbReference>
<dbReference type="SMART" id="SM00342">
    <property type="entry name" value="HTH_ARAC"/>
    <property type="match status" value="1"/>
</dbReference>
<evidence type="ECO:0000256" key="1">
    <source>
        <dbReference type="ARBA" id="ARBA00023015"/>
    </source>
</evidence>
<dbReference type="PRINTS" id="PR00032">
    <property type="entry name" value="HTHARAC"/>
</dbReference>
<dbReference type="InterPro" id="IPR018060">
    <property type="entry name" value="HTH_AraC"/>
</dbReference>
<dbReference type="InterPro" id="IPR020449">
    <property type="entry name" value="Tscrpt_reg_AraC-type_HTH"/>
</dbReference>
<reference evidence="5 6" key="1">
    <citation type="journal article" date="2017" name="Genome Announc.">
        <title>Complete Genome Sequences of Two Acetylene-Fermenting Pelobacter acetylenicus Strains.</title>
        <authorList>
            <person name="Sutton J.M."/>
            <person name="Baesman S.M."/>
            <person name="Fierst J.L."/>
            <person name="Poret-Peterson A.T."/>
            <person name="Oremland R.S."/>
            <person name="Dunlap D.S."/>
            <person name="Akob D.M."/>
        </authorList>
    </citation>
    <scope>NUCLEOTIDE SEQUENCE [LARGE SCALE GENOMIC DNA]</scope>
    <source>
        <strain evidence="5 6">SFB93</strain>
    </source>
</reference>
<dbReference type="InterPro" id="IPR052158">
    <property type="entry name" value="INH-QAR"/>
</dbReference>
<dbReference type="GO" id="GO:0003700">
    <property type="term" value="F:DNA-binding transcription factor activity"/>
    <property type="evidence" value="ECO:0007669"/>
    <property type="project" value="InterPro"/>
</dbReference>
<accession>A0A1L3GS18</accession>
<dbReference type="EMBL" id="CP015519">
    <property type="protein sequence ID" value="APG28660.1"/>
    <property type="molecule type" value="Genomic_DNA"/>
</dbReference>
<dbReference type="KEGG" id="pef:A7E78_12955"/>
<gene>
    <name evidence="5" type="ORF">A7E78_12955</name>
</gene>
<dbReference type="STRING" id="1842532.A7E78_12955"/>
<dbReference type="OrthoDB" id="9798003at2"/>
<dbReference type="AlphaFoldDB" id="A0A1L3GS18"/>
<sequence>MKKIAILALEQAMAASVMGPMDIFCQAGLTWNHIFGQAPTPRFEVNIVTLDGGPVTSFNGAPITPHCAAGDIEKADLILIASFASYEPLAHAEQVGHWLRQHRLRGTLIGSICLGSFMLAATGLLDGKTATTHWGFVEAFRKLFPRVKLRPDKLITDEGDLLTSGACNSYIDLSLYLIARFCGPETALESSKTLLHDVGRSSQTPYAVHRFRKEHNDAQILAVQQQLEENCSDHHDIDRLAQKHGMSRRSLERRFKAATGDAPLLYLQRLRVESAKGLLETATHSFNEIAYRLGYEDSSFFRKVFKKHTGLRPQEYRQKFRRS</sequence>
<evidence type="ECO:0000313" key="5">
    <source>
        <dbReference type="EMBL" id="APG28660.1"/>
    </source>
</evidence>
<protein>
    <recommendedName>
        <fullName evidence="4">HTH araC/xylS-type domain-containing protein</fullName>
    </recommendedName>
</protein>
<keyword evidence="6" id="KW-1185">Reference proteome</keyword>
<evidence type="ECO:0000259" key="4">
    <source>
        <dbReference type="PROSITE" id="PS01124"/>
    </source>
</evidence>
<dbReference type="InterPro" id="IPR009057">
    <property type="entry name" value="Homeodomain-like_sf"/>
</dbReference>
<dbReference type="PROSITE" id="PS01124">
    <property type="entry name" value="HTH_ARAC_FAMILY_2"/>
    <property type="match status" value="1"/>
</dbReference>
<dbReference type="CDD" id="cd03138">
    <property type="entry name" value="GATase1_AraC_2"/>
    <property type="match status" value="1"/>
</dbReference>
<dbReference type="Gene3D" id="3.40.50.880">
    <property type="match status" value="1"/>
</dbReference>
<dbReference type="PANTHER" id="PTHR43130">
    <property type="entry name" value="ARAC-FAMILY TRANSCRIPTIONAL REGULATOR"/>
    <property type="match status" value="1"/>
</dbReference>
<evidence type="ECO:0000256" key="2">
    <source>
        <dbReference type="ARBA" id="ARBA00023125"/>
    </source>
</evidence>